<organism evidence="1 2">
    <name type="scientific">Asparagus officinalis</name>
    <name type="common">Garden asparagus</name>
    <dbReference type="NCBI Taxonomy" id="4686"/>
    <lineage>
        <taxon>Eukaryota</taxon>
        <taxon>Viridiplantae</taxon>
        <taxon>Streptophyta</taxon>
        <taxon>Embryophyta</taxon>
        <taxon>Tracheophyta</taxon>
        <taxon>Spermatophyta</taxon>
        <taxon>Magnoliopsida</taxon>
        <taxon>Liliopsida</taxon>
        <taxon>Asparagales</taxon>
        <taxon>Asparagaceae</taxon>
        <taxon>Asparagoideae</taxon>
        <taxon>Asparagus</taxon>
    </lineage>
</organism>
<dbReference type="EMBL" id="CM007389">
    <property type="protein sequence ID" value="ONK57626.1"/>
    <property type="molecule type" value="Genomic_DNA"/>
</dbReference>
<evidence type="ECO:0000313" key="1">
    <source>
        <dbReference type="EMBL" id="ONK57626.1"/>
    </source>
</evidence>
<reference evidence="2" key="1">
    <citation type="journal article" date="2017" name="Nat. Commun.">
        <title>The asparagus genome sheds light on the origin and evolution of a young Y chromosome.</title>
        <authorList>
            <person name="Harkess A."/>
            <person name="Zhou J."/>
            <person name="Xu C."/>
            <person name="Bowers J.E."/>
            <person name="Van der Hulst R."/>
            <person name="Ayyampalayam S."/>
            <person name="Mercati F."/>
            <person name="Riccardi P."/>
            <person name="McKain M.R."/>
            <person name="Kakrana A."/>
            <person name="Tang H."/>
            <person name="Ray J."/>
            <person name="Groenendijk J."/>
            <person name="Arikit S."/>
            <person name="Mathioni S.M."/>
            <person name="Nakano M."/>
            <person name="Shan H."/>
            <person name="Telgmann-Rauber A."/>
            <person name="Kanno A."/>
            <person name="Yue Z."/>
            <person name="Chen H."/>
            <person name="Li W."/>
            <person name="Chen Y."/>
            <person name="Xu X."/>
            <person name="Zhang Y."/>
            <person name="Luo S."/>
            <person name="Chen H."/>
            <person name="Gao J."/>
            <person name="Mao Z."/>
            <person name="Pires J.C."/>
            <person name="Luo M."/>
            <person name="Kudrna D."/>
            <person name="Wing R.A."/>
            <person name="Meyers B.C."/>
            <person name="Yi K."/>
            <person name="Kong H."/>
            <person name="Lavrijsen P."/>
            <person name="Sunseri F."/>
            <person name="Falavigna A."/>
            <person name="Ye Y."/>
            <person name="Leebens-Mack J.H."/>
            <person name="Chen G."/>
        </authorList>
    </citation>
    <scope>NUCLEOTIDE SEQUENCE [LARGE SCALE GENOMIC DNA]</scope>
    <source>
        <strain evidence="2">cv. DH0086</strain>
    </source>
</reference>
<gene>
    <name evidence="1" type="ORF">A4U43_C09F2430</name>
</gene>
<dbReference type="Proteomes" id="UP000243459">
    <property type="component" value="Chromosome 9"/>
</dbReference>
<keyword evidence="2" id="KW-1185">Reference proteome</keyword>
<dbReference type="Gramene" id="ONK57626">
    <property type="protein sequence ID" value="ONK57626"/>
    <property type="gene ID" value="A4U43_C09F2430"/>
</dbReference>
<accession>A0A5P1E9I9</accession>
<dbReference type="OMA" id="YYCYDDG"/>
<dbReference type="AlphaFoldDB" id="A0A5P1E9I9"/>
<sequence length="153" mass="17211">MDDFSFPTIQTDPDDCALPFPHFAASPLWYRRSFSSAREAAKVADSLSALSDDEGARACACDKFVSNEEKMDMLWEDFNEDLYPVSCEWKKNFKGKSGSIAEFRYGQAFGVPKRSSSLLPRRKPSLVVMLKVLKKLFLIQKNGSGKRAPVCKI</sequence>
<evidence type="ECO:0000313" key="2">
    <source>
        <dbReference type="Proteomes" id="UP000243459"/>
    </source>
</evidence>
<proteinExistence type="predicted"/>
<dbReference type="PANTHER" id="PTHR34666">
    <property type="entry name" value="EXPRESSED PROTEIN"/>
    <property type="match status" value="1"/>
</dbReference>
<dbReference type="OrthoDB" id="1917400at2759"/>
<dbReference type="PANTHER" id="PTHR34666:SF1">
    <property type="entry name" value="OS02G0554800 PROTEIN"/>
    <property type="match status" value="1"/>
</dbReference>
<name>A0A5P1E9I9_ASPOF</name>
<protein>
    <submittedName>
        <fullName evidence="1">Uncharacterized protein</fullName>
    </submittedName>
</protein>